<sequence>MQSTDTELGACSSSSNFICSPAENFAQEVRRLIRADPSFLPPNQTQMDRSTFLWKVIYTEEAHKGTEGGGGGSFFFFLHDSFDDNVHLPTSLCH</sequence>
<accession>A0AAV4YEP8</accession>
<organism evidence="1 2">
    <name type="scientific">Caerostris extrusa</name>
    <name type="common">Bark spider</name>
    <name type="synonym">Caerostris bankana</name>
    <dbReference type="NCBI Taxonomy" id="172846"/>
    <lineage>
        <taxon>Eukaryota</taxon>
        <taxon>Metazoa</taxon>
        <taxon>Ecdysozoa</taxon>
        <taxon>Arthropoda</taxon>
        <taxon>Chelicerata</taxon>
        <taxon>Arachnida</taxon>
        <taxon>Araneae</taxon>
        <taxon>Araneomorphae</taxon>
        <taxon>Entelegynae</taxon>
        <taxon>Araneoidea</taxon>
        <taxon>Araneidae</taxon>
        <taxon>Caerostris</taxon>
    </lineage>
</organism>
<dbReference type="AlphaFoldDB" id="A0AAV4YEP8"/>
<evidence type="ECO:0000313" key="1">
    <source>
        <dbReference type="EMBL" id="GIZ04705.1"/>
    </source>
</evidence>
<comment type="caution">
    <text evidence="1">The sequence shown here is derived from an EMBL/GenBank/DDBJ whole genome shotgun (WGS) entry which is preliminary data.</text>
</comment>
<gene>
    <name evidence="1" type="ORF">CEXT_785211</name>
</gene>
<reference evidence="1 2" key="1">
    <citation type="submission" date="2021-06" db="EMBL/GenBank/DDBJ databases">
        <title>Caerostris extrusa draft genome.</title>
        <authorList>
            <person name="Kono N."/>
            <person name="Arakawa K."/>
        </authorList>
    </citation>
    <scope>NUCLEOTIDE SEQUENCE [LARGE SCALE GENOMIC DNA]</scope>
</reference>
<proteinExistence type="predicted"/>
<protein>
    <submittedName>
        <fullName evidence="1">Uncharacterized protein</fullName>
    </submittedName>
</protein>
<dbReference type="Proteomes" id="UP001054945">
    <property type="component" value="Unassembled WGS sequence"/>
</dbReference>
<keyword evidence="2" id="KW-1185">Reference proteome</keyword>
<name>A0AAV4YEP8_CAEEX</name>
<evidence type="ECO:0000313" key="2">
    <source>
        <dbReference type="Proteomes" id="UP001054945"/>
    </source>
</evidence>
<dbReference type="EMBL" id="BPLR01019124">
    <property type="protein sequence ID" value="GIZ04705.1"/>
    <property type="molecule type" value="Genomic_DNA"/>
</dbReference>